<reference evidence="1" key="1">
    <citation type="submission" date="2020-10" db="EMBL/GenBank/DDBJ databases">
        <authorList>
            <person name="Gilroy R."/>
        </authorList>
    </citation>
    <scope>NUCLEOTIDE SEQUENCE</scope>
    <source>
        <strain evidence="1">CHK121-14286</strain>
    </source>
</reference>
<gene>
    <name evidence="1" type="ORF">IAC95_02455</name>
</gene>
<evidence type="ECO:0000313" key="2">
    <source>
        <dbReference type="Proteomes" id="UP000824200"/>
    </source>
</evidence>
<comment type="caution">
    <text evidence="1">The sequence shown here is derived from an EMBL/GenBank/DDBJ whole genome shotgun (WGS) entry which is preliminary data.</text>
</comment>
<dbReference type="Proteomes" id="UP000824200">
    <property type="component" value="Unassembled WGS sequence"/>
</dbReference>
<reference evidence="1" key="2">
    <citation type="journal article" date="2021" name="PeerJ">
        <title>Extensive microbial diversity within the chicken gut microbiome revealed by metagenomics and culture.</title>
        <authorList>
            <person name="Gilroy R."/>
            <person name="Ravi A."/>
            <person name="Getino M."/>
            <person name="Pursley I."/>
            <person name="Horton D.L."/>
            <person name="Alikhan N.F."/>
            <person name="Baker D."/>
            <person name="Gharbi K."/>
            <person name="Hall N."/>
            <person name="Watson M."/>
            <person name="Adriaenssens E.M."/>
            <person name="Foster-Nyarko E."/>
            <person name="Jarju S."/>
            <person name="Secka A."/>
            <person name="Antonio M."/>
            <person name="Oren A."/>
            <person name="Chaudhuri R.R."/>
            <person name="La Ragione R."/>
            <person name="Hildebrand F."/>
            <person name="Pallen M.J."/>
        </authorList>
    </citation>
    <scope>NUCLEOTIDE SEQUENCE</scope>
    <source>
        <strain evidence="1">CHK121-14286</strain>
    </source>
</reference>
<organism evidence="1 2">
    <name type="scientific">Candidatus Fimimonas gallinarum</name>
    <dbReference type="NCBI Taxonomy" id="2840821"/>
    <lineage>
        <taxon>Bacteria</taxon>
        <taxon>Pseudomonadati</taxon>
        <taxon>Myxococcota</taxon>
        <taxon>Myxococcia</taxon>
        <taxon>Myxococcales</taxon>
        <taxon>Cystobacterineae</taxon>
        <taxon>Myxococcaceae</taxon>
        <taxon>Myxococcaceae incertae sedis</taxon>
        <taxon>Candidatus Fimimonas</taxon>
    </lineage>
</organism>
<proteinExistence type="predicted"/>
<sequence length="177" mass="20579">MQAGITQDSTINKLILLFVFDKMETALTESTILDLCCYKNNWIDFTNCKQTLLDVVDNGFVYKSQNATGDCFYDLTAEGRWCLKNFYTRIPSSVRQLISEDIKTKRIEYRRRQDYVATYTKCPDGSYDVILKIIEPTKTTLEVRLNVMTRSIAKYIERTWQDKAPSVYSKISDTLID</sequence>
<dbReference type="AlphaFoldDB" id="A0A9D1J8C2"/>
<protein>
    <submittedName>
        <fullName evidence="1">DUF4364 family protein</fullName>
    </submittedName>
</protein>
<accession>A0A9D1J8C2</accession>
<evidence type="ECO:0000313" key="1">
    <source>
        <dbReference type="EMBL" id="HIR65737.1"/>
    </source>
</evidence>
<dbReference type="InterPro" id="IPR025374">
    <property type="entry name" value="DUF4364"/>
</dbReference>
<dbReference type="EMBL" id="DVHL01000018">
    <property type="protein sequence ID" value="HIR65737.1"/>
    <property type="molecule type" value="Genomic_DNA"/>
</dbReference>
<name>A0A9D1J8C2_9BACT</name>
<dbReference type="Pfam" id="PF14277">
    <property type="entry name" value="DUF4364"/>
    <property type="match status" value="1"/>
</dbReference>